<dbReference type="RefSeq" id="WP_153278520.1">
    <property type="nucleotide sequence ID" value="NZ_CP034550.1"/>
</dbReference>
<organism evidence="2 3">
    <name type="scientific">Saccharothrix syringae</name>
    <name type="common">Nocardiopsis syringae</name>
    <dbReference type="NCBI Taxonomy" id="103733"/>
    <lineage>
        <taxon>Bacteria</taxon>
        <taxon>Bacillati</taxon>
        <taxon>Actinomycetota</taxon>
        <taxon>Actinomycetes</taxon>
        <taxon>Pseudonocardiales</taxon>
        <taxon>Pseudonocardiaceae</taxon>
        <taxon>Saccharothrix</taxon>
    </lineage>
</organism>
<evidence type="ECO:0000313" key="2">
    <source>
        <dbReference type="EMBL" id="QFZ20867.1"/>
    </source>
</evidence>
<feature type="chain" id="PRO_5024933934" evidence="1">
    <location>
        <begin position="28"/>
        <end position="402"/>
    </location>
</feature>
<dbReference type="Gene3D" id="2.120.10.70">
    <property type="entry name" value="Fucose-specific lectin"/>
    <property type="match status" value="2"/>
</dbReference>
<protein>
    <submittedName>
        <fullName evidence="2">Uncharacterized protein</fullName>
    </submittedName>
</protein>
<proteinExistence type="predicted"/>
<feature type="signal peptide" evidence="1">
    <location>
        <begin position="1"/>
        <end position="27"/>
    </location>
</feature>
<dbReference type="Proteomes" id="UP000325787">
    <property type="component" value="Chromosome"/>
</dbReference>
<dbReference type="SUPFAM" id="SSF89372">
    <property type="entry name" value="Fucose-specific lectin"/>
    <property type="match status" value="2"/>
</dbReference>
<evidence type="ECO:0000256" key="1">
    <source>
        <dbReference type="SAM" id="SignalP"/>
    </source>
</evidence>
<keyword evidence="1" id="KW-0732">Signal</keyword>
<gene>
    <name evidence="2" type="ORF">EKG83_28860</name>
</gene>
<evidence type="ECO:0000313" key="3">
    <source>
        <dbReference type="Proteomes" id="UP000325787"/>
    </source>
</evidence>
<name>A0A5Q0H3N1_SACSY</name>
<dbReference type="OrthoDB" id="9816502at2"/>
<sequence length="402" mass="42497">MSSGLARVAHLLSALLLGVATAGTAHADPVAPAAWLWTSMGTPGEVEAVERIGAVSIVDASTSTEVPYVFVRGSDGNLWGNWPDGNSWIWSNLGAPAGGIVGGVGVAGIKNSTTGPDRPYAYVLGADGNMWVHELTGNTSTWTNRRRPGVGIAAGLGVVEIKDTPSSSERSYAFVLGQDGNVWVHEWIGNGWTWTNQGRPEQGAAGRTILGAAGTTRVRDSATYAERPHAFVRVDDGNLWLIKRTRSGWTWTDLGRPAGGIAGPVDAITLRGATAAADRPQVFVRGGDGDLWLTQWTGSAWTWTDQGRPAGGRVVDRVGAVSVQDSPSTPQRPYAFVRGEDGEMWVNEWTGSAWTWTNQGMVPEGGVEGIGVTTAKDSPSASQRPHAFIRTSVGGLALCWWG</sequence>
<reference evidence="3" key="1">
    <citation type="journal article" date="2021" name="Curr. Microbiol.">
        <title>Complete genome of nocamycin-producing strain Saccharothrix syringae NRRL B-16468 reveals the biosynthetic potential for secondary metabolites.</title>
        <authorList>
            <person name="Mo X."/>
            <person name="Yang S."/>
        </authorList>
    </citation>
    <scope>NUCLEOTIDE SEQUENCE [LARGE SCALE GENOMIC DNA]</scope>
    <source>
        <strain evidence="3">ATCC 51364 / DSM 43886 / JCM 6844 / KCTC 9398 / NBRC 14523 / NRRL B-16468 / INA 2240</strain>
    </source>
</reference>
<keyword evidence="3" id="KW-1185">Reference proteome</keyword>
<dbReference type="KEGG" id="ssyi:EKG83_28860"/>
<dbReference type="EMBL" id="CP034550">
    <property type="protein sequence ID" value="QFZ20867.1"/>
    <property type="molecule type" value="Genomic_DNA"/>
</dbReference>
<accession>A0A5Q0H3N1</accession>
<dbReference type="AlphaFoldDB" id="A0A5Q0H3N1"/>